<feature type="compositionally biased region" description="Low complexity" evidence="6">
    <location>
        <begin position="28"/>
        <end position="44"/>
    </location>
</feature>
<feature type="region of interest" description="Disordered" evidence="6">
    <location>
        <begin position="28"/>
        <end position="56"/>
    </location>
</feature>
<keyword evidence="4" id="KW-0564">Palmitate</keyword>
<dbReference type="SUPFAM" id="SSF53850">
    <property type="entry name" value="Periplasmic binding protein-like II"/>
    <property type="match status" value="1"/>
</dbReference>
<dbReference type="PANTHER" id="PTHR43649:SF33">
    <property type="entry name" value="POLYGALACTURONAN_RHAMNOGALACTURONAN-BINDING PROTEIN YTCQ"/>
    <property type="match status" value="1"/>
</dbReference>
<feature type="signal peptide" evidence="7">
    <location>
        <begin position="1"/>
        <end position="27"/>
    </location>
</feature>
<evidence type="ECO:0000256" key="7">
    <source>
        <dbReference type="SAM" id="SignalP"/>
    </source>
</evidence>
<feature type="chain" id="PRO_5045797680" evidence="7">
    <location>
        <begin position="28"/>
        <end position="575"/>
    </location>
</feature>
<dbReference type="Pfam" id="PF01547">
    <property type="entry name" value="SBP_bac_1"/>
    <property type="match status" value="1"/>
</dbReference>
<dbReference type="EMBL" id="JAHZIK010000201">
    <property type="protein sequence ID" value="MBW7454441.1"/>
    <property type="molecule type" value="Genomic_DNA"/>
</dbReference>
<dbReference type="PROSITE" id="PS51257">
    <property type="entry name" value="PROKAR_LIPOPROTEIN"/>
    <property type="match status" value="1"/>
</dbReference>
<name>A0ABS7C142_9BACL</name>
<proteinExistence type="predicted"/>
<evidence type="ECO:0000256" key="2">
    <source>
        <dbReference type="ARBA" id="ARBA00022729"/>
    </source>
</evidence>
<organism evidence="8 9">
    <name type="scientific">Paenibacillus sepulcri</name>
    <dbReference type="NCBI Taxonomy" id="359917"/>
    <lineage>
        <taxon>Bacteria</taxon>
        <taxon>Bacillati</taxon>
        <taxon>Bacillota</taxon>
        <taxon>Bacilli</taxon>
        <taxon>Bacillales</taxon>
        <taxon>Paenibacillaceae</taxon>
        <taxon>Paenibacillus</taxon>
    </lineage>
</organism>
<gene>
    <name evidence="8" type="ORF">K0U00_10400</name>
</gene>
<evidence type="ECO:0000256" key="6">
    <source>
        <dbReference type="SAM" id="MobiDB-lite"/>
    </source>
</evidence>
<comment type="caution">
    <text evidence="8">The sequence shown here is derived from an EMBL/GenBank/DDBJ whole genome shotgun (WGS) entry which is preliminary data.</text>
</comment>
<evidence type="ECO:0000313" key="8">
    <source>
        <dbReference type="EMBL" id="MBW7454441.1"/>
    </source>
</evidence>
<keyword evidence="9" id="KW-1185">Reference proteome</keyword>
<keyword evidence="2 7" id="KW-0732">Signal</keyword>
<dbReference type="InterPro" id="IPR050490">
    <property type="entry name" value="Bact_solute-bd_prot1"/>
</dbReference>
<keyword evidence="5" id="KW-0449">Lipoprotein</keyword>
<evidence type="ECO:0000256" key="5">
    <source>
        <dbReference type="ARBA" id="ARBA00023288"/>
    </source>
</evidence>
<evidence type="ECO:0000313" key="9">
    <source>
        <dbReference type="Proteomes" id="UP001519887"/>
    </source>
</evidence>
<keyword evidence="3" id="KW-0472">Membrane</keyword>
<reference evidence="8 9" key="1">
    <citation type="submission" date="2021-07" db="EMBL/GenBank/DDBJ databases">
        <title>Paenibacillus radiodurans sp. nov., isolated from the southeastern edge of Tengger Desert.</title>
        <authorList>
            <person name="Zhang G."/>
        </authorList>
    </citation>
    <scope>NUCLEOTIDE SEQUENCE [LARGE SCALE GENOMIC DNA]</scope>
    <source>
        <strain evidence="8 9">CCM 7311</strain>
    </source>
</reference>
<dbReference type="RefSeq" id="WP_210040147.1">
    <property type="nucleotide sequence ID" value="NZ_JBHLVU010000007.1"/>
</dbReference>
<accession>A0ABS7C142</accession>
<dbReference type="Proteomes" id="UP001519887">
    <property type="component" value="Unassembled WGS sequence"/>
</dbReference>
<dbReference type="InterPro" id="IPR006059">
    <property type="entry name" value="SBP"/>
</dbReference>
<evidence type="ECO:0000256" key="3">
    <source>
        <dbReference type="ARBA" id="ARBA00023136"/>
    </source>
</evidence>
<sequence>MKGQKKRGKSFSLLAIALLLAASTACTNNSSTNNTTNSPPNSTAGENQNAPDDGNQFEDVTLTLLTNWNGGNTAPEDEENNPVAKVIKEKTGVTLKIIEVTQNEIEKVNTIFATQDLPDIYTGPAWAGGGEMEAILKAAKENQLVDLTPYLQKYPNLAATVEEKNVPPHMWARYFDPANFDGKSYMLYSQMAAKPEDLRDWLYGQYVRKDIAAQIDIDPQSVHTPDDLYNYLKAIKDANLTSNGQSVIPMGAFHGGWALDIINKMFYSSSGGFSFDSEGKAQYTFMTQGQMDYILYMQKLLQDGLIDPEAFVQSDALAQEKVAQGRYGVLSAHYYAIYDATRSFVNAHPEAELETLGPLNDINGDPYKAQLISQGSDVVAITKKSKNPDAAARVLDFLMSDEGYLLTHYGVEGMHYDLVDGKPVAKPEWVTKMQEDPVNALVNEGINAGYANVSGAKRMFSQLGGEFGYQVDPRTKLVEEITKTLRPNGVELAEGYDPGVFAQSQQQWEQIKPIADKLADVNKQAFYAKTEEEARSIVDAARKQLEAAGIHEIEKAMNDAVAAGTIKFRAYNTAG</sequence>
<dbReference type="PANTHER" id="PTHR43649">
    <property type="entry name" value="ARABINOSE-BINDING PROTEIN-RELATED"/>
    <property type="match status" value="1"/>
</dbReference>
<protein>
    <submittedName>
        <fullName evidence="8">Extracellular solute-binding protein</fullName>
    </submittedName>
</protein>
<evidence type="ECO:0000256" key="4">
    <source>
        <dbReference type="ARBA" id="ARBA00023139"/>
    </source>
</evidence>
<dbReference type="Gene3D" id="3.40.190.10">
    <property type="entry name" value="Periplasmic binding protein-like II"/>
    <property type="match status" value="2"/>
</dbReference>
<keyword evidence="1" id="KW-1003">Cell membrane</keyword>
<evidence type="ECO:0000256" key="1">
    <source>
        <dbReference type="ARBA" id="ARBA00022475"/>
    </source>
</evidence>